<feature type="domain" description="Transglutaminase-like" evidence="2">
    <location>
        <begin position="281"/>
        <end position="378"/>
    </location>
</feature>
<dbReference type="InterPro" id="IPR038765">
    <property type="entry name" value="Papain-like_cys_pep_sf"/>
</dbReference>
<feature type="domain" description="DUF3857" evidence="3">
    <location>
        <begin position="64"/>
        <end position="227"/>
    </location>
</feature>
<dbReference type="SUPFAM" id="SSF54001">
    <property type="entry name" value="Cysteine proteinases"/>
    <property type="match status" value="1"/>
</dbReference>
<dbReference type="PROSITE" id="PS51257">
    <property type="entry name" value="PROKAR_LIPOPROTEIN"/>
    <property type="match status" value="1"/>
</dbReference>
<comment type="caution">
    <text evidence="4">The sequence shown here is derived from an EMBL/GenBank/DDBJ whole genome shotgun (WGS) entry which is preliminary data.</text>
</comment>
<dbReference type="Gene3D" id="3.10.620.30">
    <property type="match status" value="1"/>
</dbReference>
<dbReference type="AlphaFoldDB" id="A0A2M7E950"/>
<dbReference type="Proteomes" id="UP000228886">
    <property type="component" value="Unassembled WGS sequence"/>
</dbReference>
<name>A0A2M7E950_9BACT</name>
<gene>
    <name evidence="4" type="ORF">COS11_03010</name>
</gene>
<feature type="chain" id="PRO_5014597979" description="DUF3857 domain-containing protein" evidence="1">
    <location>
        <begin position="24"/>
        <end position="641"/>
    </location>
</feature>
<proteinExistence type="predicted"/>
<dbReference type="Gene3D" id="2.60.40.3140">
    <property type="match status" value="1"/>
</dbReference>
<evidence type="ECO:0000259" key="2">
    <source>
        <dbReference type="Pfam" id="PF01841"/>
    </source>
</evidence>
<evidence type="ECO:0000313" key="4">
    <source>
        <dbReference type="EMBL" id="PIV64276.1"/>
    </source>
</evidence>
<dbReference type="InterPro" id="IPR002931">
    <property type="entry name" value="Transglutaminase-like"/>
</dbReference>
<protein>
    <recommendedName>
        <fullName evidence="6">DUF3857 domain-containing protein</fullName>
    </recommendedName>
</protein>
<evidence type="ECO:0000259" key="3">
    <source>
        <dbReference type="Pfam" id="PF12969"/>
    </source>
</evidence>
<sequence>MKIKCPKLIVLFPLFLFSGCVPSSHLHRSYFQEQPLGKQSVLVQTSDAGAIYLLDKVTRIVRSDSSSELIVHQIIKINRESGKKFAEVQIPYNQTFQKVKIDFARTITREGKIIKLKRNAIHTVTPASLAPYAALYSSLKVKTVSMPAVELGSIIEYQYRILQKKSLMKNHFWDDFYFQSEEPLVVSKYILVLPKSRTFKKLEKEINSPEITEKGGQRSYSWEKRDSAGLIREPEMPPLKQVLPLLLISSVKDWEEVASWYYTLAKEQMVADEPLKQEVFRLIKGKKTEREKIRAIYNYCSSNIRYVGLEIGINGYQPHQASEVFHLKYGDCKDKATLLITMLGVAGIRSYPVLINSEHQIDASLPSPSQFNHCIVAVPDEEKYLYLDTTAEICSFGDLPAEDQNRDVLIVKEGKAILVKTPLYRAQDNLCTRKIEINLKEDGTISAKVGVATSGFFNLAYRSSFRYLRTIEQKKFLSEDLNRVCPGAVLAEFKISDLTNLDQPVEENYSFSVENYAMRMGNKLLIKPALIEAVRSTALVAEEKRNYPILFQRCWEKFENVLINLPDGWEAETLPEALLLRHPFGEFEASYQKTEEGILYQRKFRISQPEISILDYQEFKNFYKKIAYQDRKEIILTKTPK</sequence>
<dbReference type="Pfam" id="PF12969">
    <property type="entry name" value="DUF3857"/>
    <property type="match status" value="1"/>
</dbReference>
<evidence type="ECO:0008006" key="6">
    <source>
        <dbReference type="Google" id="ProtNLM"/>
    </source>
</evidence>
<dbReference type="EMBL" id="PETL01000147">
    <property type="protein sequence ID" value="PIV64276.1"/>
    <property type="molecule type" value="Genomic_DNA"/>
</dbReference>
<accession>A0A2M7E950</accession>
<keyword evidence="1" id="KW-0732">Signal</keyword>
<evidence type="ECO:0000256" key="1">
    <source>
        <dbReference type="SAM" id="SignalP"/>
    </source>
</evidence>
<dbReference type="Pfam" id="PF01841">
    <property type="entry name" value="Transglut_core"/>
    <property type="match status" value="1"/>
</dbReference>
<reference evidence="5" key="1">
    <citation type="submission" date="2017-09" db="EMBL/GenBank/DDBJ databases">
        <title>Depth-based differentiation of microbial function through sediment-hosted aquifers and enrichment of novel symbionts in the deep terrestrial subsurface.</title>
        <authorList>
            <person name="Probst A.J."/>
            <person name="Ladd B."/>
            <person name="Jarett J.K."/>
            <person name="Geller-Mcgrath D.E."/>
            <person name="Sieber C.M.K."/>
            <person name="Emerson J.B."/>
            <person name="Anantharaman K."/>
            <person name="Thomas B.C."/>
            <person name="Malmstrom R."/>
            <person name="Stieglmeier M."/>
            <person name="Klingl A."/>
            <person name="Woyke T."/>
            <person name="Ryan C.M."/>
            <person name="Banfield J.F."/>
        </authorList>
    </citation>
    <scope>NUCLEOTIDE SEQUENCE [LARGE SCALE GENOMIC DNA]</scope>
</reference>
<dbReference type="InterPro" id="IPR024618">
    <property type="entry name" value="DUF3857"/>
</dbReference>
<organism evidence="4 5">
    <name type="scientific">bacterium (Candidatus Ratteibacteria) CG01_land_8_20_14_3_00_40_19</name>
    <dbReference type="NCBI Taxonomy" id="2014290"/>
    <lineage>
        <taxon>Bacteria</taxon>
        <taxon>Candidatus Ratteibacteria</taxon>
    </lineage>
</organism>
<dbReference type="Gene3D" id="2.60.120.1130">
    <property type="match status" value="1"/>
</dbReference>
<feature type="signal peptide" evidence="1">
    <location>
        <begin position="1"/>
        <end position="23"/>
    </location>
</feature>
<evidence type="ECO:0000313" key="5">
    <source>
        <dbReference type="Proteomes" id="UP000228886"/>
    </source>
</evidence>